<reference evidence="2 3" key="1">
    <citation type="submission" date="2019-06" db="EMBL/GenBank/DDBJ databases">
        <title>Sequencing the genomes of 1000 actinobacteria strains.</title>
        <authorList>
            <person name="Klenk H.-P."/>
        </authorList>
    </citation>
    <scope>NUCLEOTIDE SEQUENCE [LARGE SCALE GENOMIC DNA]</scope>
    <source>
        <strain evidence="2 3">DSM 44826</strain>
    </source>
</reference>
<organism evidence="2 3">
    <name type="scientific">Kitasatospora viridis</name>
    <dbReference type="NCBI Taxonomy" id="281105"/>
    <lineage>
        <taxon>Bacteria</taxon>
        <taxon>Bacillati</taxon>
        <taxon>Actinomycetota</taxon>
        <taxon>Actinomycetes</taxon>
        <taxon>Kitasatosporales</taxon>
        <taxon>Streptomycetaceae</taxon>
        <taxon>Kitasatospora</taxon>
    </lineage>
</organism>
<name>A0A561T6B8_9ACTN</name>
<dbReference type="AlphaFoldDB" id="A0A561T6B8"/>
<keyword evidence="1" id="KW-0472">Membrane</keyword>
<dbReference type="OrthoDB" id="3873700at2"/>
<feature type="transmembrane region" description="Helical" evidence="1">
    <location>
        <begin position="6"/>
        <end position="23"/>
    </location>
</feature>
<gene>
    <name evidence="2" type="ORF">FHX73_14135</name>
</gene>
<evidence type="ECO:0008006" key="4">
    <source>
        <dbReference type="Google" id="ProtNLM"/>
    </source>
</evidence>
<protein>
    <recommendedName>
        <fullName evidence="4">DUF3592 domain-containing protein</fullName>
    </recommendedName>
</protein>
<evidence type="ECO:0000256" key="1">
    <source>
        <dbReference type="SAM" id="Phobius"/>
    </source>
</evidence>
<accession>A0A561T6B8</accession>
<keyword evidence="3" id="KW-1185">Reference proteome</keyword>
<dbReference type="Proteomes" id="UP000317940">
    <property type="component" value="Unassembled WGS sequence"/>
</dbReference>
<sequence length="133" mass="14223">MVGVALFLALGGLVAYLAGVTGLNEIRRLRRVGVPALALVRYRVLGPDDHPPSARPLLQFSTPAEQVVEVFSPVLSSRALPLVHGGQVWLRYDPADPREVLLEGRERRSVERAFVIAGALAVLAAVVLVAVVA</sequence>
<keyword evidence="1" id="KW-1133">Transmembrane helix</keyword>
<dbReference type="RefSeq" id="WP_145910338.1">
    <property type="nucleotide sequence ID" value="NZ_BAAAMZ010000017.1"/>
</dbReference>
<comment type="caution">
    <text evidence="2">The sequence shown here is derived from an EMBL/GenBank/DDBJ whole genome shotgun (WGS) entry which is preliminary data.</text>
</comment>
<feature type="transmembrane region" description="Helical" evidence="1">
    <location>
        <begin position="113"/>
        <end position="132"/>
    </location>
</feature>
<evidence type="ECO:0000313" key="2">
    <source>
        <dbReference type="EMBL" id="TWF82653.1"/>
    </source>
</evidence>
<evidence type="ECO:0000313" key="3">
    <source>
        <dbReference type="Proteomes" id="UP000317940"/>
    </source>
</evidence>
<proteinExistence type="predicted"/>
<keyword evidence="1" id="KW-0812">Transmembrane</keyword>
<dbReference type="EMBL" id="VIWT01000004">
    <property type="protein sequence ID" value="TWF82653.1"/>
    <property type="molecule type" value="Genomic_DNA"/>
</dbReference>